<sequence>MDSTISFPELSVTNETSGFKKKLLDIPFFIYATVFSSLCVIVGLIWDISWHTSIGRDGLLSPPHLVIYLGAVVSGLFSGYTVLKISFAGTSYERNSSVKFWGIFYGSLGALFSIWGAFAMLTSAPFDDWWHNTYGLDVTILSPPHSVLALGIIMVQFGAMVGTLAIQNRDYQSSTLTTAEIDKRSTLLKWLFVTAAGLMLVMMYTLLSESFTRWDMHSVTYYQTAAVLFPFFLVAISRASKMKWAATNATLIYTMVMCIMVWVLPLFNAEPKLGPVINHITHYQAFHFPMLLIIPAMGIDWVMFKYDDKNDWVKAVIIIAMFLCLLFPVQWLMGQVLMDPIGRTWFFGQSSWYFGNDPNWEYRFQFPPWTKNSLQQWVVGFLQAITFGYLSSRIGLFWGKWMRRVQR</sequence>
<feature type="transmembrane region" description="Helical" evidence="1">
    <location>
        <begin position="28"/>
        <end position="46"/>
    </location>
</feature>
<proteinExistence type="predicted"/>
<feature type="transmembrane region" description="Helical" evidence="1">
    <location>
        <begin position="244"/>
        <end position="265"/>
    </location>
</feature>
<dbReference type="Proteomes" id="UP000007590">
    <property type="component" value="Chromosome"/>
</dbReference>
<keyword evidence="1" id="KW-1133">Transmembrane helix</keyword>
<reference evidence="2" key="1">
    <citation type="submission" date="2012-02" db="EMBL/GenBank/DDBJ databases">
        <title>The complete genome of Solitalea canadensis DSM 3403.</title>
        <authorList>
            <consortium name="US DOE Joint Genome Institute (JGI-PGF)"/>
            <person name="Lucas S."/>
            <person name="Copeland A."/>
            <person name="Lapidus A."/>
            <person name="Glavina del Rio T."/>
            <person name="Dalin E."/>
            <person name="Tice H."/>
            <person name="Bruce D."/>
            <person name="Goodwin L."/>
            <person name="Pitluck S."/>
            <person name="Peters L."/>
            <person name="Ovchinnikova G."/>
            <person name="Lu M."/>
            <person name="Kyrpides N."/>
            <person name="Mavromatis K."/>
            <person name="Ivanova N."/>
            <person name="Brettin T."/>
            <person name="Detter J.C."/>
            <person name="Han C."/>
            <person name="Larimer F."/>
            <person name="Land M."/>
            <person name="Hauser L."/>
            <person name="Markowitz V."/>
            <person name="Cheng J.-F."/>
            <person name="Hugenholtz P."/>
            <person name="Woyke T."/>
            <person name="Wu D."/>
            <person name="Spring S."/>
            <person name="Schroeder M."/>
            <person name="Kopitz M."/>
            <person name="Brambilla E."/>
            <person name="Klenk H.-P."/>
            <person name="Eisen J.A."/>
        </authorList>
    </citation>
    <scope>NUCLEOTIDE SEQUENCE</scope>
    <source>
        <strain evidence="2">DSM 3403</strain>
    </source>
</reference>
<feature type="transmembrane region" description="Helical" evidence="1">
    <location>
        <begin position="377"/>
        <end position="398"/>
    </location>
</feature>
<gene>
    <name evidence="2" type="ordered locus">Solca_3256</name>
</gene>
<feature type="transmembrane region" description="Helical" evidence="1">
    <location>
        <begin position="187"/>
        <end position="207"/>
    </location>
</feature>
<dbReference type="AlphaFoldDB" id="H8KWT7"/>
<organism evidence="2 3">
    <name type="scientific">Solitalea canadensis (strain ATCC 29591 / DSM 3403 / JCM 21819 / LMG 8368 / NBRC 15130 / NCIMB 12057 / USAM 9D)</name>
    <name type="common">Flexibacter canadensis</name>
    <dbReference type="NCBI Taxonomy" id="929556"/>
    <lineage>
        <taxon>Bacteria</taxon>
        <taxon>Pseudomonadati</taxon>
        <taxon>Bacteroidota</taxon>
        <taxon>Sphingobacteriia</taxon>
        <taxon>Sphingobacteriales</taxon>
        <taxon>Sphingobacteriaceae</taxon>
        <taxon>Solitalea</taxon>
    </lineage>
</organism>
<name>H8KWT7_SOLCM</name>
<feature type="transmembrane region" description="Helical" evidence="1">
    <location>
        <begin position="66"/>
        <end position="83"/>
    </location>
</feature>
<keyword evidence="3" id="KW-1185">Reference proteome</keyword>
<feature type="transmembrane region" description="Helical" evidence="1">
    <location>
        <begin position="315"/>
        <end position="333"/>
    </location>
</feature>
<dbReference type="eggNOG" id="ENOG502Z7R2">
    <property type="taxonomic scope" value="Bacteria"/>
</dbReference>
<feature type="transmembrane region" description="Helical" evidence="1">
    <location>
        <begin position="285"/>
        <end position="303"/>
    </location>
</feature>
<keyword evidence="1" id="KW-0812">Transmembrane</keyword>
<dbReference type="EMBL" id="CP003349">
    <property type="protein sequence ID" value="AFD08266.1"/>
    <property type="molecule type" value="Genomic_DNA"/>
</dbReference>
<evidence type="ECO:0000256" key="1">
    <source>
        <dbReference type="SAM" id="Phobius"/>
    </source>
</evidence>
<evidence type="ECO:0000313" key="3">
    <source>
        <dbReference type="Proteomes" id="UP000007590"/>
    </source>
</evidence>
<feature type="transmembrane region" description="Helical" evidence="1">
    <location>
        <begin position="146"/>
        <end position="166"/>
    </location>
</feature>
<dbReference type="STRING" id="929556.Solca_3256"/>
<dbReference type="RefSeq" id="WP_014681490.1">
    <property type="nucleotide sequence ID" value="NC_017770.1"/>
</dbReference>
<feature type="transmembrane region" description="Helical" evidence="1">
    <location>
        <begin position="219"/>
        <end position="237"/>
    </location>
</feature>
<dbReference type="KEGG" id="scn:Solca_3256"/>
<feature type="transmembrane region" description="Helical" evidence="1">
    <location>
        <begin position="103"/>
        <end position="126"/>
    </location>
</feature>
<keyword evidence="1" id="KW-0472">Membrane</keyword>
<dbReference type="HOGENOM" id="CLU_703792_0_0_10"/>
<accession>H8KWT7</accession>
<protein>
    <submittedName>
        <fullName evidence="2">Uncharacterized protein</fullName>
    </submittedName>
</protein>
<evidence type="ECO:0000313" key="2">
    <source>
        <dbReference type="EMBL" id="AFD08266.1"/>
    </source>
</evidence>